<gene>
    <name evidence="2" type="ORF">H4Q31_18905</name>
</gene>
<evidence type="ECO:0000313" key="2">
    <source>
        <dbReference type="EMBL" id="MBB6679363.1"/>
    </source>
</evidence>
<organism evidence="2 3">
    <name type="scientific">Cohnella lubricantis</name>
    <dbReference type="NCBI Taxonomy" id="2163172"/>
    <lineage>
        <taxon>Bacteria</taxon>
        <taxon>Bacillati</taxon>
        <taxon>Bacillota</taxon>
        <taxon>Bacilli</taxon>
        <taxon>Bacillales</taxon>
        <taxon>Paenibacillaceae</taxon>
        <taxon>Cohnella</taxon>
    </lineage>
</organism>
<evidence type="ECO:0000259" key="1">
    <source>
        <dbReference type="Pfam" id="PF13556"/>
    </source>
</evidence>
<name>A0A841TD24_9BACL</name>
<dbReference type="EMBL" id="JACJVN010000080">
    <property type="protein sequence ID" value="MBB6679363.1"/>
    <property type="molecule type" value="Genomic_DNA"/>
</dbReference>
<dbReference type="InterPro" id="IPR009057">
    <property type="entry name" value="Homeodomain-like_sf"/>
</dbReference>
<reference evidence="2 3" key="1">
    <citation type="submission" date="2020-08" db="EMBL/GenBank/DDBJ databases">
        <title>Cohnella phylogeny.</title>
        <authorList>
            <person name="Dunlap C."/>
        </authorList>
    </citation>
    <scope>NUCLEOTIDE SEQUENCE [LARGE SCALE GENOMIC DNA]</scope>
    <source>
        <strain evidence="2 3">DSM 103658</strain>
    </source>
</reference>
<dbReference type="SUPFAM" id="SSF46689">
    <property type="entry name" value="Homeodomain-like"/>
    <property type="match status" value="1"/>
</dbReference>
<protein>
    <submittedName>
        <fullName evidence="2">Helix-turn-helix domain-containing protein</fullName>
    </submittedName>
</protein>
<accession>A0A841TD24</accession>
<sequence length="364" mass="41495">MNKTQLQRIQLLTGAPAEVQSMTLSDWERIGGSKHPVLGDCIELRQESLLVVRVSAAELQVLRIHSALTPLEQELLKWAIQPSQQRPQGGSSDSERQARRLGEWIDQSLSLGEMRAEVPERFELGGRLFDGMIPFLLHSEQQAEEREPSYAELEKVLRSFISDEMMLIPIREREWLVLGSDRLLAEVEGAEEDIVDHDVTKEALHSLATGLHQMVTEEWGGECHVAVDLPMIPSESLVQTVATLRDTMYLGRKFHAGLHVHLPWMVHLERLLSGIPEGTRLRFMEEMAARPDLFTEPETISTLDAFFAMDCNVSETAKKLFIHRNTLLYRLDKLKQETGLDVRSFNDAVLVRIMLLLYKVTKRK</sequence>
<dbReference type="Pfam" id="PF13556">
    <property type="entry name" value="HTH_30"/>
    <property type="match status" value="1"/>
</dbReference>
<dbReference type="PANTHER" id="PTHR33744">
    <property type="entry name" value="CARBOHYDRATE DIACID REGULATOR"/>
    <property type="match status" value="1"/>
</dbReference>
<proteinExistence type="predicted"/>
<dbReference type="InterPro" id="IPR051448">
    <property type="entry name" value="CdaR-like_regulators"/>
</dbReference>
<evidence type="ECO:0000313" key="3">
    <source>
        <dbReference type="Proteomes" id="UP000574133"/>
    </source>
</evidence>
<dbReference type="Gene3D" id="1.10.10.2840">
    <property type="entry name" value="PucR C-terminal helix-turn-helix domain"/>
    <property type="match status" value="1"/>
</dbReference>
<comment type="caution">
    <text evidence="2">The sequence shown here is derived from an EMBL/GenBank/DDBJ whole genome shotgun (WGS) entry which is preliminary data.</text>
</comment>
<dbReference type="PANTHER" id="PTHR33744:SF15">
    <property type="entry name" value="CARBOHYDRATE DIACID REGULATOR"/>
    <property type="match status" value="1"/>
</dbReference>
<dbReference type="RefSeq" id="WP_185180617.1">
    <property type="nucleotide sequence ID" value="NZ_CBCSEP010000006.1"/>
</dbReference>
<dbReference type="InterPro" id="IPR025736">
    <property type="entry name" value="PucR_C-HTH_dom"/>
</dbReference>
<dbReference type="InterPro" id="IPR042070">
    <property type="entry name" value="PucR_C-HTH_sf"/>
</dbReference>
<keyword evidence="3" id="KW-1185">Reference proteome</keyword>
<feature type="domain" description="PucR C-terminal helix-turn-helix" evidence="1">
    <location>
        <begin position="301"/>
        <end position="356"/>
    </location>
</feature>
<dbReference type="Proteomes" id="UP000574133">
    <property type="component" value="Unassembled WGS sequence"/>
</dbReference>
<dbReference type="AlphaFoldDB" id="A0A841TD24"/>